<dbReference type="SUPFAM" id="SSF51182">
    <property type="entry name" value="RmlC-like cupins"/>
    <property type="match status" value="2"/>
</dbReference>
<evidence type="ECO:0000313" key="2">
    <source>
        <dbReference type="EMBL" id="SIT02949.1"/>
    </source>
</evidence>
<reference evidence="3" key="1">
    <citation type="submission" date="2017-01" db="EMBL/GenBank/DDBJ databases">
        <authorList>
            <person name="Varghese N."/>
            <person name="Submissions S."/>
        </authorList>
    </citation>
    <scope>NUCLEOTIDE SEQUENCE [LARGE SCALE GENOMIC DNA]</scope>
    <source>
        <strain evidence="3">DSM 16176</strain>
    </source>
</reference>
<proteinExistence type="predicted"/>
<dbReference type="InterPro" id="IPR013096">
    <property type="entry name" value="Cupin_2"/>
</dbReference>
<keyword evidence="2" id="KW-0223">Dioxygenase</keyword>
<dbReference type="OrthoDB" id="9806121at2"/>
<dbReference type="InterPro" id="IPR011051">
    <property type="entry name" value="RmlC_Cupin_sf"/>
</dbReference>
<dbReference type="Pfam" id="PF07883">
    <property type="entry name" value="Cupin_2"/>
    <property type="match status" value="2"/>
</dbReference>
<dbReference type="RefSeq" id="WP_159437315.1">
    <property type="nucleotide sequence ID" value="NZ_FTOO01000010.1"/>
</dbReference>
<evidence type="ECO:0000313" key="3">
    <source>
        <dbReference type="Proteomes" id="UP000186156"/>
    </source>
</evidence>
<feature type="domain" description="Cupin type-2" evidence="1">
    <location>
        <begin position="54"/>
        <end position="105"/>
    </location>
</feature>
<dbReference type="STRING" id="252246.SAMN05421799_11043"/>
<dbReference type="PANTHER" id="PTHR36440">
    <property type="entry name" value="PUTATIVE (AFU_ORTHOLOGUE AFUA_8G07350)-RELATED"/>
    <property type="match status" value="1"/>
</dbReference>
<accession>A0A1N7NXI5</accession>
<keyword evidence="2" id="KW-0560">Oxidoreductase</keyword>
<keyword evidence="3" id="KW-1185">Reference proteome</keyword>
<dbReference type="Proteomes" id="UP000186156">
    <property type="component" value="Unassembled WGS sequence"/>
</dbReference>
<dbReference type="AlphaFoldDB" id="A0A1N7NXI5"/>
<dbReference type="InterPro" id="IPR014710">
    <property type="entry name" value="RmlC-like_jellyroll"/>
</dbReference>
<organism evidence="2 3">
    <name type="scientific">Alicyclobacillus vulcanalis</name>
    <dbReference type="NCBI Taxonomy" id="252246"/>
    <lineage>
        <taxon>Bacteria</taxon>
        <taxon>Bacillati</taxon>
        <taxon>Bacillota</taxon>
        <taxon>Bacilli</taxon>
        <taxon>Bacillales</taxon>
        <taxon>Alicyclobacillaceae</taxon>
        <taxon>Alicyclobacillus</taxon>
    </lineage>
</organism>
<dbReference type="GO" id="GO:0051213">
    <property type="term" value="F:dioxygenase activity"/>
    <property type="evidence" value="ECO:0007669"/>
    <property type="project" value="UniProtKB-KW"/>
</dbReference>
<feature type="domain" description="Cupin type-2" evidence="1">
    <location>
        <begin position="222"/>
        <end position="285"/>
    </location>
</feature>
<dbReference type="PANTHER" id="PTHR36440:SF1">
    <property type="entry name" value="PUTATIVE (AFU_ORTHOLOGUE AFUA_8G07350)-RELATED"/>
    <property type="match status" value="1"/>
</dbReference>
<name>A0A1N7NXI5_9BACL</name>
<gene>
    <name evidence="2" type="ORF">SAMN05421799_11043</name>
</gene>
<dbReference type="Gene3D" id="2.60.120.10">
    <property type="entry name" value="Jelly Rolls"/>
    <property type="match status" value="2"/>
</dbReference>
<dbReference type="EMBL" id="FTOO01000010">
    <property type="protein sequence ID" value="SIT02949.1"/>
    <property type="molecule type" value="Genomic_DNA"/>
</dbReference>
<protein>
    <submittedName>
        <fullName evidence="2">Quercetin 2,3-dioxygenase</fullName>
    </submittedName>
</protein>
<evidence type="ECO:0000259" key="1">
    <source>
        <dbReference type="Pfam" id="PF07883"/>
    </source>
</evidence>
<sequence>MAQALGGRLGRACYCLRSGEGESYRVGGQLVTILADKETTEGRFDLVRISGGKGNTFPLHRAVSHSAIYVLEGSLELQLNDEHFMLTQGDFASIPAGVVQGYEMKSHCTQFLLVTVGGHKSSLFRALGTAYSAPIHPAPCGESPTPEDVAKAGAPYVEVLGSYKPANQKGYGYYGKLPDRVIPYVLEAREGERRLLGDQLHTLLLHREAADNAMLCATAEGPKGLKVIDHYHEHITETFYCLRGRVSVWGDGVEYNLVPGDLVHVPTKGVHAYRLDTHDARFFSVITPGDFVNFFRTVGDPYKEYVYPPVPSPFHADRLFQYAEQLDIHIVGSAAGTRDEIMG</sequence>
<dbReference type="InterPro" id="IPR053146">
    <property type="entry name" value="QDO-like"/>
</dbReference>
<dbReference type="CDD" id="cd02215">
    <property type="entry name" value="cupin_QDO_N_C"/>
    <property type="match status" value="2"/>
</dbReference>